<reference evidence="12 13" key="1">
    <citation type="submission" date="2018-10" db="EMBL/GenBank/DDBJ databases">
        <title>Improved assembly of the deer mouse Peromyscus maniculatus genome.</title>
        <authorList>
            <person name="Lassance J.-M."/>
            <person name="Hoekstra H.E."/>
        </authorList>
    </citation>
    <scope>NUCLEOTIDE SEQUENCE [LARGE SCALE GENOMIC DNA]</scope>
</reference>
<evidence type="ECO:0000256" key="3">
    <source>
        <dbReference type="ARBA" id="ARBA00007371"/>
    </source>
</evidence>
<gene>
    <name evidence="12" type="primary">LOC102923948</name>
</gene>
<keyword evidence="8" id="KW-0044">Antibiotic</keyword>
<keyword evidence="13" id="KW-1185">Reference proteome</keyword>
<dbReference type="PANTHER" id="PTHR47902">
    <property type="entry name" value="BETA-DEFENSIN 119"/>
    <property type="match status" value="1"/>
</dbReference>
<proteinExistence type="inferred from homology"/>
<comment type="function">
    <text evidence="1">Has antibacterial activity.</text>
</comment>
<evidence type="ECO:0000256" key="6">
    <source>
        <dbReference type="ARBA" id="ARBA00022729"/>
    </source>
</evidence>
<evidence type="ECO:0000256" key="9">
    <source>
        <dbReference type="ARBA" id="ARBA00023157"/>
    </source>
</evidence>
<reference evidence="12" key="3">
    <citation type="submission" date="2025-09" db="UniProtKB">
        <authorList>
            <consortium name="Ensembl"/>
        </authorList>
    </citation>
    <scope>IDENTIFICATION</scope>
</reference>
<protein>
    <submittedName>
        <fullName evidence="12">Defensin beta 19</fullName>
    </submittedName>
</protein>
<evidence type="ECO:0000256" key="1">
    <source>
        <dbReference type="ARBA" id="ARBA00002878"/>
    </source>
</evidence>
<keyword evidence="4" id="KW-0964">Secreted</keyword>
<dbReference type="AlphaFoldDB" id="A0A6I9M0T1"/>
<feature type="signal peptide" evidence="10">
    <location>
        <begin position="1"/>
        <end position="19"/>
    </location>
</feature>
<dbReference type="Proteomes" id="UP000694547">
    <property type="component" value="Chromosome 4"/>
</dbReference>
<accession>A0A6I9M0T1</accession>
<dbReference type="GeneTree" id="ENSGT00510000050451"/>
<dbReference type="GeneID" id="102923948"/>
<comment type="subcellular location">
    <subcellularLocation>
        <location evidence="2">Secreted</location>
    </subcellularLocation>
</comment>
<dbReference type="GO" id="GO:0050829">
    <property type="term" value="P:defense response to Gram-negative bacterium"/>
    <property type="evidence" value="ECO:0007669"/>
    <property type="project" value="InterPro"/>
</dbReference>
<name>A0A6I9M0T1_PERMB</name>
<evidence type="ECO:0000313" key="12">
    <source>
        <dbReference type="Ensembl" id="ENSPEMP00000005380.1"/>
    </source>
</evidence>
<evidence type="ECO:0000256" key="7">
    <source>
        <dbReference type="ARBA" id="ARBA00022940"/>
    </source>
</evidence>
<dbReference type="GO" id="GO:0001530">
    <property type="term" value="F:lipopolysaccharide binding"/>
    <property type="evidence" value="ECO:0007669"/>
    <property type="project" value="TreeGrafter"/>
</dbReference>
<evidence type="ECO:0000256" key="2">
    <source>
        <dbReference type="ARBA" id="ARBA00004613"/>
    </source>
</evidence>
<keyword evidence="9" id="KW-1015">Disulfide bond</keyword>
<evidence type="ECO:0000256" key="4">
    <source>
        <dbReference type="ARBA" id="ARBA00022525"/>
    </source>
</evidence>
<dbReference type="Pfam" id="PF14862">
    <property type="entry name" value="Defensin_big"/>
    <property type="match status" value="1"/>
</dbReference>
<evidence type="ECO:0000256" key="10">
    <source>
        <dbReference type="SAM" id="SignalP"/>
    </source>
</evidence>
<organism evidence="12 13">
    <name type="scientific">Peromyscus maniculatus bairdii</name>
    <name type="common">Prairie deer mouse</name>
    <dbReference type="NCBI Taxonomy" id="230844"/>
    <lineage>
        <taxon>Eukaryota</taxon>
        <taxon>Metazoa</taxon>
        <taxon>Chordata</taxon>
        <taxon>Craniata</taxon>
        <taxon>Vertebrata</taxon>
        <taxon>Euteleostomi</taxon>
        <taxon>Mammalia</taxon>
        <taxon>Eutheria</taxon>
        <taxon>Euarchontoglires</taxon>
        <taxon>Glires</taxon>
        <taxon>Rodentia</taxon>
        <taxon>Myomorpha</taxon>
        <taxon>Muroidea</taxon>
        <taxon>Cricetidae</taxon>
        <taxon>Neotominae</taxon>
        <taxon>Peromyscus</taxon>
    </lineage>
</organism>
<dbReference type="GO" id="GO:0061760">
    <property type="term" value="P:antifungal innate immune response"/>
    <property type="evidence" value="ECO:0007669"/>
    <property type="project" value="TreeGrafter"/>
</dbReference>
<keyword evidence="6 10" id="KW-0732">Signal</keyword>
<dbReference type="RefSeq" id="XP_006985556.1">
    <property type="nucleotide sequence ID" value="XM_006985494.4"/>
</dbReference>
<dbReference type="PANTHER" id="PTHR47902:SF1">
    <property type="entry name" value="BETA-DEFENSIN 119"/>
    <property type="match status" value="1"/>
</dbReference>
<dbReference type="GO" id="GO:0050830">
    <property type="term" value="P:defense response to Gram-positive bacterium"/>
    <property type="evidence" value="ECO:0007669"/>
    <property type="project" value="InterPro"/>
</dbReference>
<dbReference type="InterPro" id="IPR028060">
    <property type="entry name" value="Defensin_big_dom"/>
</dbReference>
<dbReference type="OrthoDB" id="9624411at2759"/>
<feature type="chain" id="PRO_5044635664" evidence="10">
    <location>
        <begin position="20"/>
        <end position="83"/>
    </location>
</feature>
<keyword evidence="7" id="KW-0211">Defensin</keyword>
<evidence type="ECO:0000256" key="8">
    <source>
        <dbReference type="ARBA" id="ARBA00023022"/>
    </source>
</evidence>
<dbReference type="GO" id="GO:0005576">
    <property type="term" value="C:extracellular region"/>
    <property type="evidence" value="ECO:0007669"/>
    <property type="project" value="UniProtKB-SubCell"/>
</dbReference>
<reference evidence="12" key="2">
    <citation type="submission" date="2025-08" db="UniProtKB">
        <authorList>
            <consortium name="Ensembl"/>
        </authorList>
    </citation>
    <scope>IDENTIFICATION</scope>
</reference>
<feature type="domain" description="Big defensin" evidence="11">
    <location>
        <begin position="1"/>
        <end position="50"/>
    </location>
</feature>
<evidence type="ECO:0000256" key="5">
    <source>
        <dbReference type="ARBA" id="ARBA00022529"/>
    </source>
</evidence>
<evidence type="ECO:0000259" key="11">
    <source>
        <dbReference type="Pfam" id="PF14862"/>
    </source>
</evidence>
<evidence type="ECO:0000313" key="13">
    <source>
        <dbReference type="Proteomes" id="UP000694547"/>
    </source>
</evidence>
<keyword evidence="5" id="KW-0929">Antimicrobial</keyword>
<comment type="similarity">
    <text evidence="3">Belongs to the beta-defensin family.</text>
</comment>
<sequence>MKLFLLLLAISVSTELVMSGKNPVLQCMGNRGFCRSSCRKDEHPYLYCRTYQTCCLQPYVRISLTSVEDNTAWSHEKQWPKIP</sequence>
<dbReference type="Ensembl" id="ENSPEMT00000009395.2">
    <property type="protein sequence ID" value="ENSPEMP00000005380.1"/>
    <property type="gene ID" value="ENSPEMG00000007838.2"/>
</dbReference>